<keyword evidence="6 9" id="KW-1133">Transmembrane helix</keyword>
<reference evidence="10 11" key="1">
    <citation type="submission" date="2017-03" db="EMBL/GenBank/DDBJ databases">
        <title>Widespread Adenine N6-methylation of Active Genes in Fungi.</title>
        <authorList>
            <consortium name="DOE Joint Genome Institute"/>
            <person name="Mondo S.J."/>
            <person name="Dannebaum R.O."/>
            <person name="Kuo R.C."/>
            <person name="Louie K.B."/>
            <person name="Bewick A.J."/>
            <person name="Labutti K."/>
            <person name="Haridas S."/>
            <person name="Kuo A."/>
            <person name="Salamov A."/>
            <person name="Ahrendt S.R."/>
            <person name="Lau R."/>
            <person name="Bowen B.P."/>
            <person name="Lipzen A."/>
            <person name="Sullivan W."/>
            <person name="Andreopoulos W.B."/>
            <person name="Clum A."/>
            <person name="Lindquist E."/>
            <person name="Daum C."/>
            <person name="Northen T.R."/>
            <person name="Ramamoorthy G."/>
            <person name="Schmitz R.J."/>
            <person name="Gryganskyi A."/>
            <person name="Culley D."/>
            <person name="Magnuson J."/>
            <person name="James T.Y."/>
            <person name="O'Malley M.A."/>
            <person name="Stajich J.E."/>
            <person name="Spatafora J.W."/>
            <person name="Visel A."/>
            <person name="Grigoriev I.V."/>
        </authorList>
    </citation>
    <scope>NUCLEOTIDE SEQUENCE [LARGE SCALE GENOMIC DNA]</scope>
    <source>
        <strain evidence="10 11">NRRL Y-17943</strain>
    </source>
</reference>
<feature type="transmembrane region" description="Helical" evidence="9">
    <location>
        <begin position="186"/>
        <end position="208"/>
    </location>
</feature>
<accession>A0A1Y1UCJ2</accession>
<dbReference type="GeneID" id="33558279"/>
<feature type="transmembrane region" description="Helical" evidence="9">
    <location>
        <begin position="133"/>
        <end position="153"/>
    </location>
</feature>
<dbReference type="GO" id="GO:0000139">
    <property type="term" value="C:Golgi membrane"/>
    <property type="evidence" value="ECO:0007669"/>
    <property type="project" value="UniProtKB-SubCell"/>
</dbReference>
<keyword evidence="5" id="KW-0653">Protein transport</keyword>
<dbReference type="GO" id="GO:0005829">
    <property type="term" value="C:cytosol"/>
    <property type="evidence" value="ECO:0007669"/>
    <property type="project" value="GOC"/>
</dbReference>
<dbReference type="InterPro" id="IPR019185">
    <property type="entry name" value="Integral_membrane_SYS1-rel"/>
</dbReference>
<evidence type="ECO:0000256" key="2">
    <source>
        <dbReference type="ARBA" id="ARBA00008160"/>
    </source>
</evidence>
<dbReference type="GO" id="GO:0034067">
    <property type="term" value="P:protein localization to Golgi apparatus"/>
    <property type="evidence" value="ECO:0007669"/>
    <property type="project" value="TreeGrafter"/>
</dbReference>
<evidence type="ECO:0000313" key="10">
    <source>
        <dbReference type="EMBL" id="ORX35216.1"/>
    </source>
</evidence>
<dbReference type="GO" id="GO:0005802">
    <property type="term" value="C:trans-Golgi network"/>
    <property type="evidence" value="ECO:0007669"/>
    <property type="project" value="TreeGrafter"/>
</dbReference>
<evidence type="ECO:0000256" key="6">
    <source>
        <dbReference type="ARBA" id="ARBA00022989"/>
    </source>
</evidence>
<dbReference type="OrthoDB" id="542931at2759"/>
<dbReference type="PANTHER" id="PTHR12952:SF0">
    <property type="entry name" value="PROTEIN SYS1 HOMOLOG"/>
    <property type="match status" value="1"/>
</dbReference>
<feature type="transmembrane region" description="Helical" evidence="9">
    <location>
        <begin position="9"/>
        <end position="30"/>
    </location>
</feature>
<keyword evidence="3" id="KW-0813">Transport</keyword>
<evidence type="ECO:0000256" key="7">
    <source>
        <dbReference type="ARBA" id="ARBA00023034"/>
    </source>
</evidence>
<dbReference type="AlphaFoldDB" id="A0A1Y1UCJ2"/>
<dbReference type="GO" id="GO:0006895">
    <property type="term" value="P:Golgi to endosome transport"/>
    <property type="evidence" value="ECO:0007669"/>
    <property type="project" value="TreeGrafter"/>
</dbReference>
<comment type="caution">
    <text evidence="10">The sequence shown here is derived from an EMBL/GenBank/DDBJ whole genome shotgun (WGS) entry which is preliminary data.</text>
</comment>
<evidence type="ECO:0000256" key="4">
    <source>
        <dbReference type="ARBA" id="ARBA00022692"/>
    </source>
</evidence>
<evidence type="ECO:0000313" key="11">
    <source>
        <dbReference type="Proteomes" id="UP000193218"/>
    </source>
</evidence>
<dbReference type="EMBL" id="NBSH01000011">
    <property type="protein sequence ID" value="ORX35216.1"/>
    <property type="molecule type" value="Genomic_DNA"/>
</dbReference>
<evidence type="ECO:0000256" key="9">
    <source>
        <dbReference type="SAM" id="Phobius"/>
    </source>
</evidence>
<dbReference type="InParanoid" id="A0A1Y1UCJ2"/>
<comment type="subcellular location">
    <subcellularLocation>
        <location evidence="1">Golgi apparatus membrane</location>
        <topology evidence="1">Multi-pass membrane protein</topology>
    </subcellularLocation>
</comment>
<keyword evidence="8 9" id="KW-0472">Membrane</keyword>
<dbReference type="Proteomes" id="UP000193218">
    <property type="component" value="Unassembled WGS sequence"/>
</dbReference>
<dbReference type="STRING" id="4999.A0A1Y1UCJ2"/>
<protein>
    <submittedName>
        <fullName evidence="10">Integral membrane protein S linking to the trans Golgi network-domain-containing protein</fullName>
    </submittedName>
</protein>
<proteinExistence type="inferred from homology"/>
<name>A0A1Y1UCJ2_9TREE</name>
<evidence type="ECO:0000256" key="3">
    <source>
        <dbReference type="ARBA" id="ARBA00022448"/>
    </source>
</evidence>
<organism evidence="10 11">
    <name type="scientific">Kockovaella imperatae</name>
    <dbReference type="NCBI Taxonomy" id="4999"/>
    <lineage>
        <taxon>Eukaryota</taxon>
        <taxon>Fungi</taxon>
        <taxon>Dikarya</taxon>
        <taxon>Basidiomycota</taxon>
        <taxon>Agaricomycotina</taxon>
        <taxon>Tremellomycetes</taxon>
        <taxon>Tremellales</taxon>
        <taxon>Cuniculitremaceae</taxon>
        <taxon>Kockovaella</taxon>
    </lineage>
</organism>
<dbReference type="RefSeq" id="XP_021869406.1">
    <property type="nucleotide sequence ID" value="XM_022016470.1"/>
</dbReference>
<keyword evidence="4 9" id="KW-0812">Transmembrane</keyword>
<keyword evidence="7" id="KW-0333">Golgi apparatus</keyword>
<dbReference type="Pfam" id="PF09801">
    <property type="entry name" value="SYS1"/>
    <property type="match status" value="2"/>
</dbReference>
<evidence type="ECO:0000256" key="5">
    <source>
        <dbReference type="ARBA" id="ARBA00022927"/>
    </source>
</evidence>
<dbReference type="PANTHER" id="PTHR12952">
    <property type="entry name" value="SYS1"/>
    <property type="match status" value="1"/>
</dbReference>
<keyword evidence="11" id="KW-1185">Reference proteome</keyword>
<evidence type="ECO:0000256" key="1">
    <source>
        <dbReference type="ARBA" id="ARBA00004653"/>
    </source>
</evidence>
<dbReference type="GO" id="GO:0043001">
    <property type="term" value="P:Golgi to plasma membrane protein transport"/>
    <property type="evidence" value="ECO:0007669"/>
    <property type="project" value="TreeGrafter"/>
</dbReference>
<gene>
    <name evidence="10" type="ORF">BD324DRAFT_631846</name>
</gene>
<evidence type="ECO:0000256" key="8">
    <source>
        <dbReference type="ARBA" id="ARBA00023136"/>
    </source>
</evidence>
<feature type="transmembrane region" description="Helical" evidence="9">
    <location>
        <begin position="160"/>
        <end position="180"/>
    </location>
</feature>
<sequence length="238" mass="26377">MRVQGWDPVLLICQIISLQAIHYLSLSILVPPLLQSLTSPSVLAYSGGPSTISHVLDWREMAARPTVTSKSFSGLDLASAANGWRKLRGAWSGGKQVGQVIEGDGIGGGDKPSQSAEEEDEVWDFGVDDRRGWLLGLSWLIASAIDIAPLYYLIRRPTHILDFSLTLVFLHLVLTTYYAKSFPTSLFFWVVQALGALLMIVIGEQVCVKREMRTELSMGWDTSLESARLEEQIELVDR</sequence>
<comment type="similarity">
    <text evidence="2">Belongs to the SYS1 family.</text>
</comment>